<sequence length="243" mass="27107">MCGRYVMAKAIGDLVAEAEAEADANLELRQSWNVAPTTDVPIVLERLIDGQLHRQVHVARWGLVPGWAKDLSVGVRAFNARSETAESKPTFRAAVKKRRAAVPVEGYYEWKKEPGGKKRPYFVHTGDGSLIFFAGLYEWWKDEDGSWILSTSILTMESPEESEPGVLGELAGLHDRLPIPMDKDMMARWLAPMDEDGAGLIEQLREQAFDVASQWAMHEVDSAVGNVRNNSPELVEPNTSQLF</sequence>
<protein>
    <recommendedName>
        <fullName evidence="8">Abasic site processing protein</fullName>
        <ecNumber evidence="8">3.4.-.-</ecNumber>
    </recommendedName>
</protein>
<evidence type="ECO:0000256" key="1">
    <source>
        <dbReference type="ARBA" id="ARBA00008136"/>
    </source>
</evidence>
<dbReference type="GO" id="GO:0003697">
    <property type="term" value="F:single-stranded DNA binding"/>
    <property type="evidence" value="ECO:0007669"/>
    <property type="project" value="InterPro"/>
</dbReference>
<name>A0A5B7WTH7_9MICC</name>
<dbReference type="AlphaFoldDB" id="A0A5B7WTH7"/>
<dbReference type="GO" id="GO:0008233">
    <property type="term" value="F:peptidase activity"/>
    <property type="evidence" value="ECO:0007669"/>
    <property type="project" value="UniProtKB-KW"/>
</dbReference>
<organism evidence="9 10">
    <name type="scientific">Glutamicibacter creatinolyticus</name>
    <dbReference type="NCBI Taxonomy" id="162496"/>
    <lineage>
        <taxon>Bacteria</taxon>
        <taxon>Bacillati</taxon>
        <taxon>Actinomycetota</taxon>
        <taxon>Actinomycetes</taxon>
        <taxon>Micrococcales</taxon>
        <taxon>Micrococcaceae</taxon>
        <taxon>Glutamicibacter</taxon>
    </lineage>
</organism>
<keyword evidence="3" id="KW-0227">DNA damage</keyword>
<dbReference type="SUPFAM" id="SSF143081">
    <property type="entry name" value="BB1717-like"/>
    <property type="match status" value="1"/>
</dbReference>
<dbReference type="GO" id="GO:0106300">
    <property type="term" value="P:protein-DNA covalent cross-linking repair"/>
    <property type="evidence" value="ECO:0007669"/>
    <property type="project" value="InterPro"/>
</dbReference>
<dbReference type="InterPro" id="IPR036590">
    <property type="entry name" value="SRAP-like"/>
</dbReference>
<keyword evidence="6" id="KW-0238">DNA-binding</keyword>
<dbReference type="Gene3D" id="3.90.1680.10">
    <property type="entry name" value="SOS response associated peptidase-like"/>
    <property type="match status" value="1"/>
</dbReference>
<proteinExistence type="inferred from homology"/>
<dbReference type="GO" id="GO:0016829">
    <property type="term" value="F:lyase activity"/>
    <property type="evidence" value="ECO:0007669"/>
    <property type="project" value="UniProtKB-KW"/>
</dbReference>
<dbReference type="GO" id="GO:0006508">
    <property type="term" value="P:proteolysis"/>
    <property type="evidence" value="ECO:0007669"/>
    <property type="project" value="UniProtKB-KW"/>
</dbReference>
<evidence type="ECO:0000256" key="6">
    <source>
        <dbReference type="ARBA" id="ARBA00023125"/>
    </source>
</evidence>
<comment type="similarity">
    <text evidence="1 8">Belongs to the SOS response-associated peptidase family.</text>
</comment>
<evidence type="ECO:0000256" key="7">
    <source>
        <dbReference type="ARBA" id="ARBA00023239"/>
    </source>
</evidence>
<evidence type="ECO:0000313" key="10">
    <source>
        <dbReference type="Proteomes" id="UP000307000"/>
    </source>
</evidence>
<gene>
    <name evidence="9" type="ORF">GcLGCM259_1538</name>
</gene>
<dbReference type="KEGG" id="gcr:GcLGCM259_1538"/>
<keyword evidence="2 8" id="KW-0645">Protease</keyword>
<keyword evidence="5" id="KW-0190">Covalent protein-DNA linkage</keyword>
<dbReference type="PANTHER" id="PTHR13604">
    <property type="entry name" value="DC12-RELATED"/>
    <property type="match status" value="1"/>
</dbReference>
<accession>A0A5B7WTH7</accession>
<evidence type="ECO:0000256" key="2">
    <source>
        <dbReference type="ARBA" id="ARBA00022670"/>
    </source>
</evidence>
<evidence type="ECO:0000313" key="9">
    <source>
        <dbReference type="EMBL" id="QCY47269.1"/>
    </source>
</evidence>
<dbReference type="EMBL" id="CP034412">
    <property type="protein sequence ID" value="QCY47269.1"/>
    <property type="molecule type" value="Genomic_DNA"/>
</dbReference>
<evidence type="ECO:0000256" key="4">
    <source>
        <dbReference type="ARBA" id="ARBA00022801"/>
    </source>
</evidence>
<evidence type="ECO:0000256" key="8">
    <source>
        <dbReference type="RuleBase" id="RU364100"/>
    </source>
</evidence>
<keyword evidence="4 8" id="KW-0378">Hydrolase</keyword>
<keyword evidence="10" id="KW-1185">Reference proteome</keyword>
<dbReference type="EC" id="3.4.-.-" evidence="8"/>
<dbReference type="PANTHER" id="PTHR13604:SF0">
    <property type="entry name" value="ABASIC SITE PROCESSING PROTEIN HMCES"/>
    <property type="match status" value="1"/>
</dbReference>
<dbReference type="Pfam" id="PF02586">
    <property type="entry name" value="SRAP"/>
    <property type="match status" value="1"/>
</dbReference>
<dbReference type="Proteomes" id="UP000307000">
    <property type="component" value="Chromosome"/>
</dbReference>
<keyword evidence="7" id="KW-0456">Lyase</keyword>
<evidence type="ECO:0000256" key="3">
    <source>
        <dbReference type="ARBA" id="ARBA00022763"/>
    </source>
</evidence>
<reference evidence="9 10" key="1">
    <citation type="submission" date="2018-12" db="EMBL/GenBank/DDBJ databases">
        <title>Complete Genome Sequence of Glutamicibacter creatinolyticus strain LGCM259,isolated from an abscess of a 12-year-old mare in Italy.</title>
        <authorList>
            <person name="Santos R.G."/>
            <person name="Silva A.L."/>
            <person name="Seyffert N."/>
            <person name="Castro T.L.P."/>
            <person name="Attili A.R."/>
            <person name="Rifici C."/>
            <person name="Mazzullo G."/>
            <person name="Brenig B."/>
            <person name="Venanzi F."/>
            <person name="Azevedo V."/>
        </authorList>
    </citation>
    <scope>NUCLEOTIDE SEQUENCE [LARGE SCALE GENOMIC DNA]</scope>
    <source>
        <strain evidence="9 10">LGCM 259</strain>
    </source>
</reference>
<dbReference type="InterPro" id="IPR003738">
    <property type="entry name" value="SRAP"/>
</dbReference>
<evidence type="ECO:0000256" key="5">
    <source>
        <dbReference type="ARBA" id="ARBA00023124"/>
    </source>
</evidence>